<dbReference type="RefSeq" id="WP_173122881.1">
    <property type="nucleotide sequence ID" value="NZ_JABRWJ010000003.1"/>
</dbReference>
<proteinExistence type="predicted"/>
<protein>
    <submittedName>
        <fullName evidence="1">ABC transporter substrate-binding protein</fullName>
    </submittedName>
</protein>
<dbReference type="Proteomes" id="UP000737171">
    <property type="component" value="Unassembled WGS sequence"/>
</dbReference>
<dbReference type="EMBL" id="JABRWJ010000003">
    <property type="protein sequence ID" value="NRF67794.1"/>
    <property type="molecule type" value="Genomic_DNA"/>
</dbReference>
<dbReference type="InterPro" id="IPR007487">
    <property type="entry name" value="ABC_transpt-TYRBP-like"/>
</dbReference>
<dbReference type="CDD" id="cd06325">
    <property type="entry name" value="PBP1_ABC_unchar_transporter"/>
    <property type="match status" value="1"/>
</dbReference>
<gene>
    <name evidence="1" type="ORF">HLB44_12445</name>
</gene>
<dbReference type="Gene3D" id="3.40.50.2300">
    <property type="match status" value="2"/>
</dbReference>
<keyword evidence="2" id="KW-1185">Reference proteome</keyword>
<comment type="caution">
    <text evidence="1">The sequence shown here is derived from an EMBL/GenBank/DDBJ whole genome shotgun (WGS) entry which is preliminary data.</text>
</comment>
<sequence length="281" mass="30883">MPSFFKDELERHGFVEGRNLVIDRRYTERDFTRADAAAAELVALKPDVIFTVAGTVGARAAQRATRTIPIVFEAVGDPVRAGLVASLPRPGGNLTGTATFPTLDAKRAQILVEALGKPTLLAVLDVRRTEAQRQRAMEGWPEFPGTRVQVFEVERSEELPAVFERIVQQKASGLVVMHAPFTAVNHPLIAQLATKHRLPAIANGHGYTIAGLMLTYTTDFKEAFIRAADYVARILRGTATPADLPVEHLSRFPFVINQRVAREFGVRIPAALLVRADEVIE</sequence>
<dbReference type="Pfam" id="PF04392">
    <property type="entry name" value="ABC_sub_bind"/>
    <property type="match status" value="1"/>
</dbReference>
<dbReference type="PANTHER" id="PTHR35271">
    <property type="entry name" value="ABC TRANSPORTER, SUBSTRATE-BINDING LIPOPROTEIN-RELATED"/>
    <property type="match status" value="1"/>
</dbReference>
<dbReference type="PANTHER" id="PTHR35271:SF1">
    <property type="entry name" value="ABC TRANSPORTER, SUBSTRATE-BINDING LIPOPROTEIN"/>
    <property type="match status" value="1"/>
</dbReference>
<evidence type="ECO:0000313" key="1">
    <source>
        <dbReference type="EMBL" id="NRF67794.1"/>
    </source>
</evidence>
<evidence type="ECO:0000313" key="2">
    <source>
        <dbReference type="Proteomes" id="UP000737171"/>
    </source>
</evidence>
<reference evidence="1 2" key="1">
    <citation type="submission" date="2020-05" db="EMBL/GenBank/DDBJ databases">
        <title>Aquincola sp. isolate from soil.</title>
        <authorList>
            <person name="Han J."/>
            <person name="Kim D.-U."/>
        </authorList>
    </citation>
    <scope>NUCLEOTIDE SEQUENCE [LARGE SCALE GENOMIC DNA]</scope>
    <source>
        <strain evidence="1 2">S2</strain>
    </source>
</reference>
<organism evidence="1 2">
    <name type="scientific">Pseudaquabacterium terrae</name>
    <dbReference type="NCBI Taxonomy" id="2732868"/>
    <lineage>
        <taxon>Bacteria</taxon>
        <taxon>Pseudomonadati</taxon>
        <taxon>Pseudomonadota</taxon>
        <taxon>Betaproteobacteria</taxon>
        <taxon>Burkholderiales</taxon>
        <taxon>Sphaerotilaceae</taxon>
        <taxon>Pseudaquabacterium</taxon>
    </lineage>
</organism>
<accession>A0ABX2EGR8</accession>
<name>A0ABX2EGR8_9BURK</name>